<dbReference type="Proteomes" id="UP000694395">
    <property type="component" value="Chromosome 6"/>
</dbReference>
<dbReference type="SUPFAM" id="SSF50044">
    <property type="entry name" value="SH3-domain"/>
    <property type="match status" value="1"/>
</dbReference>
<dbReference type="GO" id="GO:0030426">
    <property type="term" value="C:growth cone"/>
    <property type="evidence" value="ECO:0007669"/>
    <property type="project" value="UniProtKB-SubCell"/>
</dbReference>
<dbReference type="Pfam" id="PF00241">
    <property type="entry name" value="Cofilin_ADF"/>
    <property type="match status" value="1"/>
</dbReference>
<dbReference type="InterPro" id="IPR001452">
    <property type="entry name" value="SH3_domain"/>
</dbReference>
<feature type="compositionally biased region" description="Basic and acidic residues" evidence="22">
    <location>
        <begin position="514"/>
        <end position="523"/>
    </location>
</feature>
<evidence type="ECO:0000259" key="23">
    <source>
        <dbReference type="PROSITE" id="PS50002"/>
    </source>
</evidence>
<gene>
    <name evidence="25" type="primary">si:dkey-40c11.2</name>
</gene>
<evidence type="ECO:0000256" key="5">
    <source>
        <dbReference type="ARBA" id="ARBA00004624"/>
    </source>
</evidence>
<evidence type="ECO:0000313" key="25">
    <source>
        <dbReference type="Ensembl" id="ENSOMYP00000121076.1"/>
    </source>
</evidence>
<evidence type="ECO:0000256" key="22">
    <source>
        <dbReference type="SAM" id="MobiDB-lite"/>
    </source>
</evidence>
<evidence type="ECO:0000256" key="21">
    <source>
        <dbReference type="SAM" id="Coils"/>
    </source>
</evidence>
<dbReference type="PRINTS" id="PR01887">
    <property type="entry name" value="SPECTRNALPHA"/>
</dbReference>
<dbReference type="GeneTree" id="ENSGT00940000166263"/>
<feature type="coiled-coil region" evidence="21">
    <location>
        <begin position="178"/>
        <end position="252"/>
    </location>
</feature>
<proteinExistence type="inferred from homology"/>
<sequence>MGAINLDTYSLSLLTAKEDILNPRSSTNWALFTYDGATNNLKLADSGAGGVVELSEKFLIARPQYGLCRVGSAEVGGPPVAMICWVGPNVDENRRTECASHVPAIKTFFKEAYVFISAESKEDVTEEKIGAELSKVRSPTEHVRRISRSKDKETVGTNYRKTNAAMEMSRANRDSFWARAEREEERRKEEERKRAVEDRRRWEKERVWKEQKEADERERKMNEKLQMIEEMQVQLEAEVRKQEKSRWELQEREHEEDMRFRFRRSESIEKAAEAAMLVSQRSMNPREFFRQLSSVSSHSPSSPGSPRTVKPPLRRYQRSLTDTAFNFGKSDSPTPTSPRSPTLVSRFPTSPFHRTMSPPSPIFRPITSPQSPRVPLVSPPKSALHSSPPVSAQATLPSPSLQSQLQTQPSALPASPGLLTNMSLTSPLENQLQAQFLAALKTTLVIISLPEQYTAVQVVLVEEEEDEEEDQAEPEPSIESTEPNPNMEEGGEGSAQDSDLTSVQEPMAEEGEEAKEAGQEKGQSDYSQVSAEPFLVELSEEEQEPAVTGILCTLPVKSLDTPTHSRDFLYLYYFLHWAIHDCFSLFQTCVRALYDYQAEDESEISFEPGDIISAVETVDKAWWQGCTKDGRQGLFPANYVETI</sequence>
<dbReference type="GO" id="GO:0014069">
    <property type="term" value="C:postsynaptic density"/>
    <property type="evidence" value="ECO:0007669"/>
    <property type="project" value="TreeGrafter"/>
</dbReference>
<feature type="compositionally biased region" description="Polar residues" evidence="22">
    <location>
        <begin position="495"/>
        <end position="504"/>
    </location>
</feature>
<keyword evidence="17" id="KW-0966">Cell projection</keyword>
<evidence type="ECO:0000256" key="8">
    <source>
        <dbReference type="ARBA" id="ARBA00022473"/>
    </source>
</evidence>
<dbReference type="GO" id="GO:0051015">
    <property type="term" value="F:actin filament binding"/>
    <property type="evidence" value="ECO:0007669"/>
    <property type="project" value="TreeGrafter"/>
</dbReference>
<dbReference type="CDD" id="cd22541">
    <property type="entry name" value="SP5_N"/>
    <property type="match status" value="1"/>
</dbReference>
<dbReference type="GO" id="GO:0048812">
    <property type="term" value="P:neuron projection morphogenesis"/>
    <property type="evidence" value="ECO:0007669"/>
    <property type="project" value="TreeGrafter"/>
</dbReference>
<dbReference type="AlphaFoldDB" id="A0A8K9V8W9"/>
<comment type="subcellular location">
    <subcellularLocation>
        <location evidence="3">Cell junction</location>
    </subcellularLocation>
    <subcellularLocation>
        <location evidence="2">Cell projection</location>
        <location evidence="2">Dendrite</location>
    </subcellularLocation>
    <subcellularLocation>
        <location evidence="5">Cell projection</location>
        <location evidence="5">Growth cone</location>
    </subcellularLocation>
    <subcellularLocation>
        <location evidence="4">Cytoplasm</location>
        <location evidence="4">Cell cortex</location>
    </subcellularLocation>
    <subcellularLocation>
        <location evidence="1">Cytoplasm</location>
        <location evidence="1">Cytoskeleton</location>
    </subcellularLocation>
</comment>
<evidence type="ECO:0000256" key="12">
    <source>
        <dbReference type="ARBA" id="ARBA00022949"/>
    </source>
</evidence>
<keyword evidence="11" id="KW-0524">Neurogenesis</keyword>
<dbReference type="FunFam" id="2.30.30.40:FF:000046">
    <property type="entry name" value="Drebrin-like protein isoform B"/>
    <property type="match status" value="1"/>
</dbReference>
<feature type="compositionally biased region" description="Low complexity" evidence="22">
    <location>
        <begin position="393"/>
        <end position="413"/>
    </location>
</feature>
<dbReference type="Pfam" id="PF00018">
    <property type="entry name" value="SH3_1"/>
    <property type="match status" value="1"/>
</dbReference>
<evidence type="ECO:0000256" key="7">
    <source>
        <dbReference type="ARBA" id="ARBA00022443"/>
    </source>
</evidence>
<dbReference type="InterPro" id="IPR002108">
    <property type="entry name" value="ADF-H"/>
</dbReference>
<keyword evidence="10" id="KW-0221">Differentiation</keyword>
<dbReference type="Gene3D" id="2.30.30.40">
    <property type="entry name" value="SH3 Domains"/>
    <property type="match status" value="1"/>
</dbReference>
<keyword evidence="16" id="KW-0206">Cytoskeleton</keyword>
<protein>
    <recommendedName>
        <fullName evidence="18">Drebrin</fullName>
    </recommendedName>
    <alternativeName>
        <fullName evidence="19">Developmentally-regulated brain protein</fullName>
    </alternativeName>
</protein>
<dbReference type="PRINTS" id="PR00452">
    <property type="entry name" value="SH3DOMAIN"/>
</dbReference>
<dbReference type="GO" id="GO:0070161">
    <property type="term" value="C:anchoring junction"/>
    <property type="evidence" value="ECO:0007669"/>
    <property type="project" value="UniProtKB-SubCell"/>
</dbReference>
<reference evidence="25" key="1">
    <citation type="submission" date="2020-07" db="EMBL/GenBank/DDBJ databases">
        <title>A long reads based de novo assembly of the rainbow trout Arlee double haploid line genome.</title>
        <authorList>
            <person name="Gao G."/>
            <person name="Palti Y."/>
        </authorList>
    </citation>
    <scope>NUCLEOTIDE SEQUENCE [LARGE SCALE GENOMIC DNA]</scope>
</reference>
<feature type="region of interest" description="Disordered" evidence="22">
    <location>
        <begin position="291"/>
        <end position="418"/>
    </location>
</feature>
<dbReference type="CDD" id="cd11960">
    <property type="entry name" value="SH3_Abp1_eu"/>
    <property type="match status" value="1"/>
</dbReference>
<dbReference type="FunFam" id="3.40.20.10:FF:000032">
    <property type="entry name" value="Drebrin 1"/>
    <property type="match status" value="1"/>
</dbReference>
<evidence type="ECO:0000259" key="24">
    <source>
        <dbReference type="PROSITE" id="PS51263"/>
    </source>
</evidence>
<evidence type="ECO:0000256" key="10">
    <source>
        <dbReference type="ARBA" id="ARBA00022782"/>
    </source>
</evidence>
<dbReference type="SMART" id="SM00326">
    <property type="entry name" value="SH3"/>
    <property type="match status" value="1"/>
</dbReference>
<feature type="domain" description="ADF-H" evidence="24">
    <location>
        <begin position="3"/>
        <end position="134"/>
    </location>
</feature>
<dbReference type="GO" id="GO:0098974">
    <property type="term" value="P:postsynaptic actin cytoskeleton organization"/>
    <property type="evidence" value="ECO:0007669"/>
    <property type="project" value="TreeGrafter"/>
</dbReference>
<organism evidence="25 26">
    <name type="scientific">Oncorhynchus mykiss</name>
    <name type="common">Rainbow trout</name>
    <name type="synonym">Salmo gairdneri</name>
    <dbReference type="NCBI Taxonomy" id="8022"/>
    <lineage>
        <taxon>Eukaryota</taxon>
        <taxon>Metazoa</taxon>
        <taxon>Chordata</taxon>
        <taxon>Craniata</taxon>
        <taxon>Vertebrata</taxon>
        <taxon>Euteleostomi</taxon>
        <taxon>Actinopterygii</taxon>
        <taxon>Neopterygii</taxon>
        <taxon>Teleostei</taxon>
        <taxon>Protacanthopterygii</taxon>
        <taxon>Salmoniformes</taxon>
        <taxon>Salmonidae</taxon>
        <taxon>Salmoninae</taxon>
        <taxon>Oncorhynchus</taxon>
    </lineage>
</organism>
<feature type="compositionally biased region" description="Low complexity" evidence="22">
    <location>
        <begin position="293"/>
        <end position="306"/>
    </location>
</feature>
<keyword evidence="9" id="KW-0963">Cytoplasm</keyword>
<accession>A0A8K9V8W9</accession>
<dbReference type="Ensembl" id="ENSOMYT00000162708.1">
    <property type="protein sequence ID" value="ENSOMYP00000121076.1"/>
    <property type="gene ID" value="ENSOMYG00000034084.2"/>
</dbReference>
<evidence type="ECO:0000256" key="18">
    <source>
        <dbReference type="ARBA" id="ARBA00073040"/>
    </source>
</evidence>
<dbReference type="PANTHER" id="PTHR10829">
    <property type="entry name" value="CORTACTIN AND DREBRIN"/>
    <property type="match status" value="1"/>
</dbReference>
<evidence type="ECO:0000256" key="16">
    <source>
        <dbReference type="ARBA" id="ARBA00023212"/>
    </source>
</evidence>
<dbReference type="GO" id="GO:0030833">
    <property type="term" value="P:regulation of actin filament polymerization"/>
    <property type="evidence" value="ECO:0007669"/>
    <property type="project" value="TreeGrafter"/>
</dbReference>
<keyword evidence="26" id="KW-1185">Reference proteome</keyword>
<dbReference type="SUPFAM" id="SSF55753">
    <property type="entry name" value="Actin depolymerizing proteins"/>
    <property type="match status" value="1"/>
</dbReference>
<name>A0A8K9V8W9_ONCMY</name>
<feature type="domain" description="SH3" evidence="23">
    <location>
        <begin position="585"/>
        <end position="643"/>
    </location>
</feature>
<evidence type="ECO:0000256" key="3">
    <source>
        <dbReference type="ARBA" id="ARBA00004282"/>
    </source>
</evidence>
<keyword evidence="8" id="KW-0217">Developmental protein</keyword>
<evidence type="ECO:0000256" key="4">
    <source>
        <dbReference type="ARBA" id="ARBA00004544"/>
    </source>
</evidence>
<dbReference type="GO" id="GO:0045773">
    <property type="term" value="P:positive regulation of axon extension"/>
    <property type="evidence" value="ECO:0007669"/>
    <property type="project" value="TreeGrafter"/>
</dbReference>
<feature type="region of interest" description="Disordered" evidence="22">
    <location>
        <begin position="463"/>
        <end position="527"/>
    </location>
</feature>
<dbReference type="CDD" id="cd11281">
    <property type="entry name" value="ADF_drebrin_like"/>
    <property type="match status" value="1"/>
</dbReference>
<comment type="similarity">
    <text evidence="6">Belongs to the ABP1 family.</text>
</comment>
<dbReference type="GO" id="GO:0061003">
    <property type="term" value="P:positive regulation of dendritic spine morphogenesis"/>
    <property type="evidence" value="ECO:0007669"/>
    <property type="project" value="TreeGrafter"/>
</dbReference>
<evidence type="ECO:0000256" key="2">
    <source>
        <dbReference type="ARBA" id="ARBA00004279"/>
    </source>
</evidence>
<dbReference type="InterPro" id="IPR035717">
    <property type="entry name" value="Drebrin-like_SH3"/>
</dbReference>
<dbReference type="GO" id="GO:0045211">
    <property type="term" value="C:postsynaptic membrane"/>
    <property type="evidence" value="ECO:0007669"/>
    <property type="project" value="TreeGrafter"/>
</dbReference>
<evidence type="ECO:0000256" key="19">
    <source>
        <dbReference type="ARBA" id="ARBA00076970"/>
    </source>
</evidence>
<dbReference type="Gene3D" id="3.40.20.10">
    <property type="entry name" value="Severin"/>
    <property type="match status" value="1"/>
</dbReference>
<evidence type="ECO:0000256" key="17">
    <source>
        <dbReference type="ARBA" id="ARBA00023273"/>
    </source>
</evidence>
<keyword evidence="15" id="KW-0009">Actin-binding</keyword>
<reference evidence="25" key="3">
    <citation type="submission" date="2025-09" db="UniProtKB">
        <authorList>
            <consortium name="Ensembl"/>
        </authorList>
    </citation>
    <scope>IDENTIFICATION</scope>
</reference>
<dbReference type="GO" id="GO:0005884">
    <property type="term" value="C:actin filament"/>
    <property type="evidence" value="ECO:0007669"/>
    <property type="project" value="TreeGrafter"/>
</dbReference>
<keyword evidence="7 20" id="KW-0728">SH3 domain</keyword>
<evidence type="ECO:0000256" key="11">
    <source>
        <dbReference type="ARBA" id="ARBA00022902"/>
    </source>
</evidence>
<evidence type="ECO:0000256" key="13">
    <source>
        <dbReference type="ARBA" id="ARBA00022990"/>
    </source>
</evidence>
<evidence type="ECO:0000256" key="20">
    <source>
        <dbReference type="PROSITE-ProRule" id="PRU00192"/>
    </source>
</evidence>
<keyword evidence="12" id="KW-0965">Cell junction</keyword>
<evidence type="ECO:0000256" key="14">
    <source>
        <dbReference type="ARBA" id="ARBA00023054"/>
    </source>
</evidence>
<dbReference type="GO" id="GO:0030027">
    <property type="term" value="C:lamellipodium"/>
    <property type="evidence" value="ECO:0007669"/>
    <property type="project" value="TreeGrafter"/>
</dbReference>
<dbReference type="GO" id="GO:0030425">
    <property type="term" value="C:dendrite"/>
    <property type="evidence" value="ECO:0007669"/>
    <property type="project" value="UniProtKB-SubCell"/>
</dbReference>
<dbReference type="PROSITE" id="PS51263">
    <property type="entry name" value="ADF_H"/>
    <property type="match status" value="1"/>
</dbReference>
<dbReference type="InterPro" id="IPR029006">
    <property type="entry name" value="ADF-H/Gelsolin-like_dom_sf"/>
</dbReference>
<dbReference type="PROSITE" id="PS50002">
    <property type="entry name" value="SH3"/>
    <property type="match status" value="1"/>
</dbReference>
<reference evidence="25" key="2">
    <citation type="submission" date="2025-08" db="UniProtKB">
        <authorList>
            <consortium name="Ensembl"/>
        </authorList>
    </citation>
    <scope>IDENTIFICATION</scope>
</reference>
<keyword evidence="13" id="KW-0007">Acetylation</keyword>
<feature type="compositionally biased region" description="Low complexity" evidence="22">
    <location>
        <begin position="330"/>
        <end position="342"/>
    </location>
</feature>
<keyword evidence="14 21" id="KW-0175">Coiled coil</keyword>
<feature type="compositionally biased region" description="Acidic residues" evidence="22">
    <location>
        <begin position="463"/>
        <end position="473"/>
    </location>
</feature>
<evidence type="ECO:0000256" key="6">
    <source>
        <dbReference type="ARBA" id="ARBA00011039"/>
    </source>
</evidence>
<dbReference type="GO" id="GO:0030864">
    <property type="term" value="C:cortical actin cytoskeleton"/>
    <property type="evidence" value="ECO:0007669"/>
    <property type="project" value="TreeGrafter"/>
</dbReference>
<evidence type="ECO:0000256" key="15">
    <source>
        <dbReference type="ARBA" id="ARBA00023203"/>
    </source>
</evidence>
<evidence type="ECO:0000313" key="26">
    <source>
        <dbReference type="Proteomes" id="UP000694395"/>
    </source>
</evidence>
<evidence type="ECO:0000256" key="9">
    <source>
        <dbReference type="ARBA" id="ARBA00022490"/>
    </source>
</evidence>
<evidence type="ECO:0000256" key="1">
    <source>
        <dbReference type="ARBA" id="ARBA00004245"/>
    </source>
</evidence>
<dbReference type="InterPro" id="IPR036028">
    <property type="entry name" value="SH3-like_dom_sf"/>
</dbReference>
<dbReference type="PANTHER" id="PTHR10829:SF9">
    <property type="entry name" value="ADF-H DOMAIN-CONTAINING PROTEIN"/>
    <property type="match status" value="1"/>
</dbReference>